<dbReference type="InterPro" id="IPR019734">
    <property type="entry name" value="TPR_rpt"/>
</dbReference>
<evidence type="ECO:0000256" key="3">
    <source>
        <dbReference type="ARBA" id="ARBA00024020"/>
    </source>
</evidence>
<feature type="repeat" description="TPR" evidence="5">
    <location>
        <begin position="511"/>
        <end position="544"/>
    </location>
</feature>
<dbReference type="EMBL" id="LR791471">
    <property type="protein sequence ID" value="CAB3267333.1"/>
    <property type="molecule type" value="mRNA"/>
</dbReference>
<dbReference type="PROSITE" id="PS50005">
    <property type="entry name" value="TPR"/>
    <property type="match status" value="2"/>
</dbReference>
<evidence type="ECO:0000256" key="5">
    <source>
        <dbReference type="PROSITE-ProRule" id="PRU00339"/>
    </source>
</evidence>
<dbReference type="Pfam" id="PF13181">
    <property type="entry name" value="TPR_8"/>
    <property type="match status" value="2"/>
</dbReference>
<keyword evidence="2 5" id="KW-0802">TPR repeat</keyword>
<organism evidence="6">
    <name type="scientific">Phallusia mammillata</name>
    <dbReference type="NCBI Taxonomy" id="59560"/>
    <lineage>
        <taxon>Eukaryota</taxon>
        <taxon>Metazoa</taxon>
        <taxon>Chordata</taxon>
        <taxon>Tunicata</taxon>
        <taxon>Ascidiacea</taxon>
        <taxon>Phlebobranchia</taxon>
        <taxon>Ascidiidae</taxon>
        <taxon>Phallusia</taxon>
    </lineage>
</organism>
<gene>
    <name evidence="6" type="primary">Ttc27</name>
</gene>
<dbReference type="Gene3D" id="1.25.40.10">
    <property type="entry name" value="Tetratricopeptide repeat domain"/>
    <property type="match status" value="1"/>
</dbReference>
<dbReference type="PANTHER" id="PTHR16193">
    <property type="entry name" value="TETRATRICOPEPTIDE REPEAT PROTEIN 27"/>
    <property type="match status" value="1"/>
</dbReference>
<reference evidence="6" key="1">
    <citation type="submission" date="2020-04" db="EMBL/GenBank/DDBJ databases">
        <authorList>
            <person name="Neveu A P."/>
        </authorList>
    </citation>
    <scope>NUCLEOTIDE SEQUENCE</scope>
    <source>
        <tissue evidence="6">Whole embryo</tissue>
    </source>
</reference>
<proteinExistence type="evidence at transcript level"/>
<protein>
    <recommendedName>
        <fullName evidence="4">Tetratricopeptide repeat protein 27</fullName>
    </recommendedName>
</protein>
<dbReference type="AlphaFoldDB" id="A0A6F9DWD6"/>
<keyword evidence="1" id="KW-0677">Repeat</keyword>
<dbReference type="SUPFAM" id="SSF48452">
    <property type="entry name" value="TPR-like"/>
    <property type="match status" value="1"/>
</dbReference>
<dbReference type="InterPro" id="IPR044244">
    <property type="entry name" value="TTC27/Emw1"/>
</dbReference>
<evidence type="ECO:0000313" key="6">
    <source>
        <dbReference type="EMBL" id="CAB3267333.1"/>
    </source>
</evidence>
<dbReference type="SMART" id="SM00028">
    <property type="entry name" value="TPR"/>
    <property type="match status" value="4"/>
</dbReference>
<evidence type="ECO:0000256" key="2">
    <source>
        <dbReference type="ARBA" id="ARBA00022803"/>
    </source>
</evidence>
<evidence type="ECO:0000256" key="4">
    <source>
        <dbReference type="ARBA" id="ARBA00024124"/>
    </source>
</evidence>
<evidence type="ECO:0000256" key="1">
    <source>
        <dbReference type="ARBA" id="ARBA00022737"/>
    </source>
</evidence>
<feature type="repeat" description="TPR" evidence="5">
    <location>
        <begin position="545"/>
        <end position="578"/>
    </location>
</feature>
<sequence>MLKEMAFHKYFERSILGFLTSSTEDLTREYDAELKKLAKLTLEQNFGDGLLTDLKHLPTSSVADLEATLMEYIINSLSSEQNNRIVCLYCFGVCCLQTFVQLNWTGPQKKISLLENIIEGNNCLSEARDLLGKEEAHVFSVVKAPHYLFVAETIFECLNKQSKIFEAVSWWLLRCYSVHSRVIDVHSESLFRRTLSLAETVFRISWINDDENRSFLLQLHLEVGLSLLYYYQYRQASDHFMQAKEVAGISFQFTGALGYRTKFQTKPISQLQMLIEVTNKEEFPTRVTEKPDKYFPKNLALNDDTLLDKLKLVDEEKFLFPNLCAEQTAVILAACTTMQKASPSCKLQQEEIGTMLEVLLASKSCWCTYSEALRVRCLNEKDRSRTVERSMNQLEDLMTLITQTDSVSTSRLDLFYCIFPEPLWQIQKDLAKLYLSLGAVGSALQQYEALEMWEDVIRCLIRSERTEAANKRINEQLETNETPNLWCLLGDITQDPKHYLKAWELSKERSSRAMRSLGGFYASKKQYKEAVACFEKSLKVLSLQIGTWFTLGCSYLVLQKYENAARAFKSCVALDWDNYEAWTNLSTSYVRCGKKAQAFKSMSEAVKCNFNKWQLWENYTAVATDIGHFSEAISGYNRLLELSNKFVDIPILKVLVRAVLEDITDASGNKGGLLRNKLLKLFGHITSQTTSHSVVWMLYGQLYSSDSSENTEENEKSIDYWHKGLRISMQKQAWEKDETTVNEIIETTQLITKACEKAGFRSQPVLASLRMTLRGLYAKLKQREKDILVEQKQEYLQRSIAIAEQSVNTISELLTFIS</sequence>
<comment type="similarity">
    <text evidence="3">Belongs to the TTC27 family.</text>
</comment>
<accession>A0A6F9DWD6</accession>
<name>A0A6F9DWD6_9ASCI</name>
<dbReference type="InterPro" id="IPR011990">
    <property type="entry name" value="TPR-like_helical_dom_sf"/>
</dbReference>
<dbReference type="PANTHER" id="PTHR16193:SF0">
    <property type="entry name" value="TETRATRICOPEPTIDE REPEAT PROTEIN 27"/>
    <property type="match status" value="1"/>
</dbReference>